<organism evidence="3 4">
    <name type="scientific">Serpentinicella alkaliphila</name>
    <dbReference type="NCBI Taxonomy" id="1734049"/>
    <lineage>
        <taxon>Bacteria</taxon>
        <taxon>Bacillati</taxon>
        <taxon>Bacillota</taxon>
        <taxon>Clostridia</taxon>
        <taxon>Peptostreptococcales</taxon>
        <taxon>Natronincolaceae</taxon>
        <taxon>Serpentinicella</taxon>
    </lineage>
</organism>
<dbReference type="Pfam" id="PF00269">
    <property type="entry name" value="SASP"/>
    <property type="match status" value="1"/>
</dbReference>
<dbReference type="GO" id="GO:0030435">
    <property type="term" value="P:sporulation resulting in formation of a cellular spore"/>
    <property type="evidence" value="ECO:0007669"/>
    <property type="project" value="UniProtKB-KW"/>
</dbReference>
<keyword evidence="2" id="KW-0749">Sporulation</keyword>
<dbReference type="RefSeq" id="WP_132848132.1">
    <property type="nucleotide sequence ID" value="NZ_CP058648.1"/>
</dbReference>
<evidence type="ECO:0000256" key="1">
    <source>
        <dbReference type="ARBA" id="ARBA00003863"/>
    </source>
</evidence>
<dbReference type="EMBL" id="SLYC01000011">
    <property type="protein sequence ID" value="TCQ03063.1"/>
    <property type="molecule type" value="Genomic_DNA"/>
</dbReference>
<keyword evidence="4" id="KW-1185">Reference proteome</keyword>
<dbReference type="GO" id="GO:0006265">
    <property type="term" value="P:DNA topological change"/>
    <property type="evidence" value="ECO:0007669"/>
    <property type="project" value="InterPro"/>
</dbReference>
<dbReference type="InterPro" id="IPR050847">
    <property type="entry name" value="SASP_DNA-binding"/>
</dbReference>
<dbReference type="Gene3D" id="6.10.10.80">
    <property type="entry name" value="Small, acid-soluble spore protein, alpha/beta type-like"/>
    <property type="match status" value="1"/>
</dbReference>
<dbReference type="PANTHER" id="PTHR36107:SF1">
    <property type="entry name" value="SMALL, ACID-SOLUBLE SPORE PROTEIN A"/>
    <property type="match status" value="1"/>
</dbReference>
<comment type="caution">
    <text evidence="3">The sequence shown here is derived from an EMBL/GenBank/DDBJ whole genome shotgun (WGS) entry which is preliminary data.</text>
</comment>
<accession>A0A4R2U5R0</accession>
<evidence type="ECO:0000256" key="2">
    <source>
        <dbReference type="ARBA" id="ARBA00022969"/>
    </source>
</evidence>
<comment type="function">
    <text evidence="1">SASP are bound to spore DNA. They are double-stranded DNA-binding proteins that cause DNA to change to an a-like conformation. They protect the DNA backbone from chemical and enzymatic cleavage and are thus involved in dormant spore's high resistance to UV light.</text>
</comment>
<evidence type="ECO:0000313" key="3">
    <source>
        <dbReference type="EMBL" id="TCQ03063.1"/>
    </source>
</evidence>
<dbReference type="OrthoDB" id="1683773at2"/>
<dbReference type="AlphaFoldDB" id="A0A4R2U5R0"/>
<dbReference type="InterPro" id="IPR038300">
    <property type="entry name" value="SASP_sf_alpha/beta"/>
</dbReference>
<dbReference type="PANTHER" id="PTHR36107">
    <property type="entry name" value="SMALL, ACID-SOLUBLE SPORE PROTEIN A"/>
    <property type="match status" value="1"/>
</dbReference>
<name>A0A4R2U5R0_9FIRM</name>
<dbReference type="Proteomes" id="UP000295504">
    <property type="component" value="Unassembled WGS sequence"/>
</dbReference>
<reference evidence="3 4" key="1">
    <citation type="submission" date="2019-03" db="EMBL/GenBank/DDBJ databases">
        <title>Genomic Encyclopedia of Type Strains, Phase IV (KMG-IV): sequencing the most valuable type-strain genomes for metagenomic binning, comparative biology and taxonomic classification.</title>
        <authorList>
            <person name="Goeker M."/>
        </authorList>
    </citation>
    <scope>NUCLEOTIDE SEQUENCE [LARGE SCALE GENOMIC DNA]</scope>
    <source>
        <strain evidence="3 4">DSM 100013</strain>
    </source>
</reference>
<dbReference type="GO" id="GO:0003690">
    <property type="term" value="F:double-stranded DNA binding"/>
    <property type="evidence" value="ECO:0007669"/>
    <property type="project" value="InterPro"/>
</dbReference>
<sequence>MSTRKNPVVPEAKQALMSFKYEMAKELGLENQTYAGYVGGHMVKKMIEEAEKSLTHLGRS</sequence>
<gene>
    <name evidence="3" type="ORF">EDD79_101126</name>
</gene>
<dbReference type="InterPro" id="IPR001448">
    <property type="entry name" value="SASP_alpha/beta-type"/>
</dbReference>
<evidence type="ECO:0000313" key="4">
    <source>
        <dbReference type="Proteomes" id="UP000295504"/>
    </source>
</evidence>
<protein>
    <submittedName>
        <fullName evidence="3">Small acid-soluble spore protein alpha/beta type</fullName>
    </submittedName>
</protein>
<proteinExistence type="predicted"/>